<proteinExistence type="predicted"/>
<organism evidence="1 2">
    <name type="scientific">Candidatus Methanoperedens nitratireducens</name>
    <dbReference type="NCBI Taxonomy" id="1392998"/>
    <lineage>
        <taxon>Archaea</taxon>
        <taxon>Methanobacteriati</taxon>
        <taxon>Methanobacteriota</taxon>
        <taxon>Stenosarchaea group</taxon>
        <taxon>Methanomicrobia</taxon>
        <taxon>Methanosarcinales</taxon>
        <taxon>ANME-2 cluster</taxon>
        <taxon>Candidatus Methanoperedentaceae</taxon>
        <taxon>Candidatus Methanoperedens</taxon>
    </lineage>
</organism>
<dbReference type="RefSeq" id="WP_096207463.1">
    <property type="nucleotide sequence ID" value="NZ_FZMP01000250.1"/>
</dbReference>
<dbReference type="EMBL" id="FZMP01000250">
    <property type="protein sequence ID" value="SNQ62982.1"/>
    <property type="molecule type" value="Genomic_DNA"/>
</dbReference>
<dbReference type="NCBIfam" id="TIGR04325">
    <property type="entry name" value="MTase_LIC12133"/>
    <property type="match status" value="1"/>
</dbReference>
<name>A0A284VUM5_9EURY</name>
<evidence type="ECO:0008006" key="3">
    <source>
        <dbReference type="Google" id="ProtNLM"/>
    </source>
</evidence>
<evidence type="ECO:0000313" key="2">
    <source>
        <dbReference type="Proteomes" id="UP000218615"/>
    </source>
</evidence>
<dbReference type="InterPro" id="IPR029063">
    <property type="entry name" value="SAM-dependent_MTases_sf"/>
</dbReference>
<accession>A0A284VUM5</accession>
<dbReference type="Proteomes" id="UP000218615">
    <property type="component" value="Unassembled WGS sequence"/>
</dbReference>
<evidence type="ECO:0000313" key="1">
    <source>
        <dbReference type="EMBL" id="SNQ62982.1"/>
    </source>
</evidence>
<reference evidence="2" key="1">
    <citation type="submission" date="2017-06" db="EMBL/GenBank/DDBJ databases">
        <authorList>
            <person name="Cremers G."/>
        </authorList>
    </citation>
    <scope>NUCLEOTIDE SEQUENCE [LARGE SCALE GENOMIC DNA]</scope>
</reference>
<protein>
    <recommendedName>
        <fullName evidence="3">Methyltransferase, TIGR04325 family</fullName>
    </recommendedName>
</protein>
<dbReference type="InterPro" id="IPR027612">
    <property type="entry name" value="Put_MTase_LIC12133"/>
</dbReference>
<keyword evidence="2" id="KW-1185">Reference proteome</keyword>
<dbReference type="SUPFAM" id="SSF53335">
    <property type="entry name" value="S-adenosyl-L-methionine-dependent methyltransferases"/>
    <property type="match status" value="1"/>
</dbReference>
<dbReference type="AlphaFoldDB" id="A0A284VUM5"/>
<gene>
    <name evidence="1" type="ORF">MNV_990023</name>
</gene>
<sequence>MISKIKNFIKNIIFYKFYTNLRKYTWKGVYLNWSDLPLDVRGFDSNRFVNDTFIMTKNRLSKKYSKIPAEIKDENALLPLLAAIMCHKQLKVRILDFGGGMGISYIHIRDAIPNGSFLDYHIIEQEKMCMGGASLFCNDDHIHFHTVLPVDLSDIDIVYINSALQYINDYLSLLKKLCAYKPTYFLFVRLSAGDVPTYITVQENVPDVRIPYYFFNVDEIVSIMGECGYQLIFKGALGKKYSMDNLPPENRLEYQSNLLFAKKFAE</sequence>